<comment type="subcellular location">
    <subcellularLocation>
        <location evidence="1">Membrane</location>
        <topology evidence="1">Multi-pass membrane protein</topology>
    </subcellularLocation>
</comment>
<feature type="transmembrane region" description="Helical" evidence="6">
    <location>
        <begin position="432"/>
        <end position="456"/>
    </location>
</feature>
<evidence type="ECO:0000256" key="6">
    <source>
        <dbReference type="SAM" id="Phobius"/>
    </source>
</evidence>
<sequence length="526" mass="58960">MNFRNNVHFPLQGPLTQIGYICGEMEDLPEIPTVMNNNKDDSKTTSMMTMMTGPVTDTDSETRTEEEEDKKTQWSEIYLATFITFLCSVENNMISIGEWNYLQKMDPEVDNTFFALVTSITKGGHALFALIFAYWSHRWRVSKTPLLVGRMTALAGCILYLLIEYVPTNRRYAMLFCYCLFGISFGNQPILRAFIARMSSDKSRVTAYALFSTATMFSIVIGPLGQLAFSSIAYPGYEIFPGMKFHIFSAPVWIALCTNIIAIAVVALRFDDPWEREPRTLKKTSSTTSFSLDDLKAKISEITSLNIPWFLVSIVLFEKAIANVTLASIFAVASPLLTDVFGFNAKETITIHAVAQLIVGLFALTISGSFIISARTLLLFSLGISVTLYIVSYPWPVPMLSQPMIERNDTAHTGCSPKHYPWCDYALAPNPWIWISVMIISMGFTFPTSSIGLDTLYSRVLGNVDQTLMQGAMVLVEDVILFFGPFYASRMFKAFSISALWTVNVFIVAAGLIVFVITFRRFKPYG</sequence>
<feature type="transmembrane region" description="Helical" evidence="6">
    <location>
        <begin position="353"/>
        <end position="372"/>
    </location>
</feature>
<feature type="transmembrane region" description="Helical" evidence="6">
    <location>
        <begin position="77"/>
        <end position="94"/>
    </location>
</feature>
<dbReference type="AlphaFoldDB" id="A0A2A6B3N8"/>
<keyword evidence="3 6" id="KW-1133">Transmembrane helix</keyword>
<feature type="transmembrane region" description="Helical" evidence="6">
    <location>
        <begin position="245"/>
        <end position="270"/>
    </location>
</feature>
<gene>
    <name evidence="7" type="primary">WBGene00112950</name>
</gene>
<evidence type="ECO:0000256" key="1">
    <source>
        <dbReference type="ARBA" id="ARBA00004141"/>
    </source>
</evidence>
<accession>A0A8R1UGR0</accession>
<name>A0A2A6B3N8_PRIPA</name>
<dbReference type="PANTHER" id="PTHR23510:SF25">
    <property type="entry name" value="MFS DOMAIN-CONTAINING PROTEIN"/>
    <property type="match status" value="1"/>
</dbReference>
<dbReference type="OrthoDB" id="370281at2759"/>
<evidence type="ECO:0000313" key="8">
    <source>
        <dbReference type="Proteomes" id="UP000005239"/>
    </source>
</evidence>
<evidence type="ECO:0000313" key="7">
    <source>
        <dbReference type="EnsemblMetazoa" id="PPA23396.1"/>
    </source>
</evidence>
<dbReference type="Pfam" id="PF07690">
    <property type="entry name" value="MFS_1"/>
    <property type="match status" value="1"/>
</dbReference>
<feature type="transmembrane region" description="Helical" evidence="6">
    <location>
        <begin position="114"/>
        <end position="135"/>
    </location>
</feature>
<dbReference type="GO" id="GO:0022857">
    <property type="term" value="F:transmembrane transporter activity"/>
    <property type="evidence" value="ECO:0000318"/>
    <property type="project" value="GO_Central"/>
</dbReference>
<reference evidence="7" key="2">
    <citation type="submission" date="2022-06" db="UniProtKB">
        <authorList>
            <consortium name="EnsemblMetazoa"/>
        </authorList>
    </citation>
    <scope>IDENTIFICATION</scope>
    <source>
        <strain evidence="7">PS312</strain>
    </source>
</reference>
<dbReference type="InterPro" id="IPR051068">
    <property type="entry name" value="MFS_Domain-Containing_Protein"/>
</dbReference>
<keyword evidence="4 6" id="KW-0472">Membrane</keyword>
<dbReference type="InterPro" id="IPR011701">
    <property type="entry name" value="MFS"/>
</dbReference>
<reference evidence="8" key="1">
    <citation type="journal article" date="2008" name="Nat. Genet.">
        <title>The Pristionchus pacificus genome provides a unique perspective on nematode lifestyle and parasitism.</title>
        <authorList>
            <person name="Dieterich C."/>
            <person name="Clifton S.W."/>
            <person name="Schuster L.N."/>
            <person name="Chinwalla A."/>
            <person name="Delehaunty K."/>
            <person name="Dinkelacker I."/>
            <person name="Fulton L."/>
            <person name="Fulton R."/>
            <person name="Godfrey J."/>
            <person name="Minx P."/>
            <person name="Mitreva M."/>
            <person name="Roeseler W."/>
            <person name="Tian H."/>
            <person name="Witte H."/>
            <person name="Yang S.P."/>
            <person name="Wilson R.K."/>
            <person name="Sommer R.J."/>
        </authorList>
    </citation>
    <scope>NUCLEOTIDE SEQUENCE [LARGE SCALE GENOMIC DNA]</scope>
    <source>
        <strain evidence="8">PS312</strain>
    </source>
</reference>
<keyword evidence="2 6" id="KW-0812">Transmembrane</keyword>
<dbReference type="Gene3D" id="1.20.1250.20">
    <property type="entry name" value="MFS general substrate transporter like domains"/>
    <property type="match status" value="1"/>
</dbReference>
<dbReference type="EnsemblMetazoa" id="PPA23396.1">
    <property type="protein sequence ID" value="PPA23396.1"/>
    <property type="gene ID" value="WBGene00112950"/>
</dbReference>
<organism evidence="7 8">
    <name type="scientific">Pristionchus pacificus</name>
    <name type="common">Parasitic nematode worm</name>
    <dbReference type="NCBI Taxonomy" id="54126"/>
    <lineage>
        <taxon>Eukaryota</taxon>
        <taxon>Metazoa</taxon>
        <taxon>Ecdysozoa</taxon>
        <taxon>Nematoda</taxon>
        <taxon>Chromadorea</taxon>
        <taxon>Rhabditida</taxon>
        <taxon>Rhabditina</taxon>
        <taxon>Diplogasteromorpha</taxon>
        <taxon>Diplogasteroidea</taxon>
        <taxon>Neodiplogasteridae</taxon>
        <taxon>Pristionchus</taxon>
    </lineage>
</organism>
<dbReference type="GO" id="GO:0005765">
    <property type="term" value="C:lysosomal membrane"/>
    <property type="evidence" value="ECO:0000318"/>
    <property type="project" value="GO_Central"/>
</dbReference>
<dbReference type="PANTHER" id="PTHR23510">
    <property type="entry name" value="INNER MEMBRANE TRANSPORT PROTEIN YAJR"/>
    <property type="match status" value="1"/>
</dbReference>
<feature type="transmembrane region" description="Helical" evidence="6">
    <location>
        <begin position="207"/>
        <end position="225"/>
    </location>
</feature>
<proteinExistence type="predicted"/>
<evidence type="ECO:0000256" key="5">
    <source>
        <dbReference type="SAM" id="MobiDB-lite"/>
    </source>
</evidence>
<evidence type="ECO:0000256" key="2">
    <source>
        <dbReference type="ARBA" id="ARBA00022692"/>
    </source>
</evidence>
<feature type="transmembrane region" description="Helical" evidence="6">
    <location>
        <begin position="468"/>
        <end position="488"/>
    </location>
</feature>
<feature type="region of interest" description="Disordered" evidence="5">
    <location>
        <begin position="32"/>
        <end position="70"/>
    </location>
</feature>
<dbReference type="InterPro" id="IPR036259">
    <property type="entry name" value="MFS_trans_sf"/>
</dbReference>
<feature type="transmembrane region" description="Helical" evidence="6">
    <location>
        <begin position="494"/>
        <end position="519"/>
    </location>
</feature>
<accession>A0A2A6B3N8</accession>
<keyword evidence="8" id="KW-1185">Reference proteome</keyword>
<evidence type="ECO:0000256" key="3">
    <source>
        <dbReference type="ARBA" id="ARBA00022989"/>
    </source>
</evidence>
<feature type="transmembrane region" description="Helical" evidence="6">
    <location>
        <begin position="309"/>
        <end position="333"/>
    </location>
</feature>
<feature type="transmembrane region" description="Helical" evidence="6">
    <location>
        <begin position="147"/>
        <end position="166"/>
    </location>
</feature>
<feature type="transmembrane region" description="Helical" evidence="6">
    <location>
        <begin position="172"/>
        <end position="195"/>
    </location>
</feature>
<feature type="transmembrane region" description="Helical" evidence="6">
    <location>
        <begin position="377"/>
        <end position="395"/>
    </location>
</feature>
<evidence type="ECO:0000256" key="4">
    <source>
        <dbReference type="ARBA" id="ARBA00023136"/>
    </source>
</evidence>
<protein>
    <submittedName>
        <fullName evidence="7">Membrane transporter</fullName>
    </submittedName>
</protein>
<dbReference type="Proteomes" id="UP000005239">
    <property type="component" value="Unassembled WGS sequence"/>
</dbReference>
<dbReference type="SUPFAM" id="SSF103473">
    <property type="entry name" value="MFS general substrate transporter"/>
    <property type="match status" value="1"/>
</dbReference>